<dbReference type="PaxDb" id="121845-A0A1S4EFB2"/>
<comment type="similarity">
    <text evidence="1">Belongs to the PUR DNA-binding protein family.</text>
</comment>
<dbReference type="Gene3D" id="3.10.450.700">
    <property type="match status" value="1"/>
</dbReference>
<evidence type="ECO:0000313" key="4">
    <source>
        <dbReference type="Proteomes" id="UP000079169"/>
    </source>
</evidence>
<reference evidence="5 6" key="1">
    <citation type="submission" date="2023-09" db="UniProtKB">
        <authorList>
            <consortium name="RefSeq"/>
        </authorList>
    </citation>
    <scope>IDENTIFICATION</scope>
</reference>
<dbReference type="AlphaFoldDB" id="A0A1S4EFB2"/>
<dbReference type="SUPFAM" id="SSF53098">
    <property type="entry name" value="Ribonuclease H-like"/>
    <property type="match status" value="1"/>
</dbReference>
<evidence type="ECO:0000313" key="5">
    <source>
        <dbReference type="RefSeq" id="XP_008475249.1"/>
    </source>
</evidence>
<dbReference type="PANTHER" id="PTHR12611">
    <property type="entry name" value="PUR-TRANSCRIPTIONAL ACTIVATOR"/>
    <property type="match status" value="1"/>
</dbReference>
<dbReference type="Pfam" id="PF04845">
    <property type="entry name" value="PurA"/>
    <property type="match status" value="1"/>
</dbReference>
<dbReference type="Pfam" id="PF01612">
    <property type="entry name" value="DNA_pol_A_exo1"/>
    <property type="match status" value="1"/>
</dbReference>
<evidence type="ECO:0000259" key="3">
    <source>
        <dbReference type="SMART" id="SM00474"/>
    </source>
</evidence>
<dbReference type="RefSeq" id="XP_017300819.1">
    <property type="nucleotide sequence ID" value="XM_017445330.2"/>
</dbReference>
<feature type="domain" description="3'-5' exonuclease" evidence="3">
    <location>
        <begin position="14"/>
        <end position="204"/>
    </location>
</feature>
<dbReference type="GO" id="GO:0005634">
    <property type="term" value="C:nucleus"/>
    <property type="evidence" value="ECO:0007669"/>
    <property type="project" value="TreeGrafter"/>
</dbReference>
<dbReference type="InterPro" id="IPR036397">
    <property type="entry name" value="RNaseH_sf"/>
</dbReference>
<dbReference type="RefSeq" id="XP_008475249.1">
    <property type="nucleotide sequence ID" value="XM_008477027.3"/>
</dbReference>
<dbReference type="SMART" id="SM00712">
    <property type="entry name" value="PUR"/>
    <property type="match status" value="3"/>
</dbReference>
<dbReference type="Proteomes" id="UP000079169">
    <property type="component" value="Unplaced"/>
</dbReference>
<dbReference type="GO" id="GO:0006139">
    <property type="term" value="P:nucleobase-containing compound metabolic process"/>
    <property type="evidence" value="ECO:0007669"/>
    <property type="project" value="InterPro"/>
</dbReference>
<gene>
    <name evidence="5 6" type="primary">LOC103512274</name>
</gene>
<evidence type="ECO:0000256" key="2">
    <source>
        <dbReference type="ARBA" id="ARBA00023125"/>
    </source>
</evidence>
<dbReference type="Gene3D" id="3.30.2450.30">
    <property type="match status" value="1"/>
</dbReference>
<dbReference type="GO" id="GO:0000977">
    <property type="term" value="F:RNA polymerase II transcription regulatory region sequence-specific DNA binding"/>
    <property type="evidence" value="ECO:0007669"/>
    <property type="project" value="InterPro"/>
</dbReference>
<name>A0A1S4EFB2_DIACI</name>
<protein>
    <submittedName>
        <fullName evidence="5 6">Uncharacterized protein LOC103512274 isoform X1</fullName>
    </submittedName>
</protein>
<sequence>MTNMKSKETLMNRTNLITDVQEAQSAMATILNESKVGLDLEGMDLGVDGKVSLVSLALQNGKIFIFDVYSCPLIMFDGKLHEVLESDRILKVIHGAFGDAGGLLSNFNIRLKNVYDTQCAFTALQLSDPRLLSQDLVPHTIGLNDLLKFYKISPNNFKKNIQNLYRENPHIWKTRPLTSDMLLYAAADVESLLALFHRMTKEYALKQNRLLLDNLIYETLFNHVVPLNIRKRRQFRQNQLRRWRKDLMSSKRPYPYIEEVNSNEYIWRNDYNVPLANAKLLNNPINRMFHKEKESANEERIEVIDTKMYQCFNKKFYFDIKQSKSTKFIKISEVNMDQTRNQIHISMSVVGHLRDHLNALLTAHQNTPRHRYRDTHTIKSEVLIKDTRRYFLDLKDNGRARFVTISQLLPVGGKLSSIAFPAQDLGPIIGLISDLQQEHSCPEDEDGAPEGNYMRCNNKRFFFNVSKNGKGTFMRISEVVPPSYRASITIPERSWDRFIETFHQTCDLYKSAECSTSRPESQCDKASDEC</sequence>
<dbReference type="Gene3D" id="3.30.420.10">
    <property type="entry name" value="Ribonuclease H-like superfamily/Ribonuclease H"/>
    <property type="match status" value="1"/>
</dbReference>
<dbReference type="GO" id="GO:0000981">
    <property type="term" value="F:DNA-binding transcription factor activity, RNA polymerase II-specific"/>
    <property type="evidence" value="ECO:0007669"/>
    <property type="project" value="TreeGrafter"/>
</dbReference>
<accession>A0A1S4EFB2</accession>
<organism evidence="6">
    <name type="scientific">Diaphorina citri</name>
    <name type="common">Asian citrus psyllid</name>
    <dbReference type="NCBI Taxonomy" id="121845"/>
    <lineage>
        <taxon>Eukaryota</taxon>
        <taxon>Metazoa</taxon>
        <taxon>Ecdysozoa</taxon>
        <taxon>Arthropoda</taxon>
        <taxon>Hexapoda</taxon>
        <taxon>Insecta</taxon>
        <taxon>Pterygota</taxon>
        <taxon>Neoptera</taxon>
        <taxon>Paraneoptera</taxon>
        <taxon>Hemiptera</taxon>
        <taxon>Sternorrhyncha</taxon>
        <taxon>Psylloidea</taxon>
        <taxon>Psyllidae</taxon>
        <taxon>Diaphorininae</taxon>
        <taxon>Diaphorina</taxon>
    </lineage>
</organism>
<dbReference type="InterPro" id="IPR012337">
    <property type="entry name" value="RNaseH-like_sf"/>
</dbReference>
<evidence type="ECO:0000313" key="6">
    <source>
        <dbReference type="RefSeq" id="XP_017300819.1"/>
    </source>
</evidence>
<keyword evidence="4" id="KW-1185">Reference proteome</keyword>
<dbReference type="GO" id="GO:0032422">
    <property type="term" value="F:purine-rich negative regulatory element binding"/>
    <property type="evidence" value="ECO:0007669"/>
    <property type="project" value="InterPro"/>
</dbReference>
<dbReference type="InterPro" id="IPR002562">
    <property type="entry name" value="3'-5'_exonuclease_dom"/>
</dbReference>
<dbReference type="KEGG" id="dci:103512274"/>
<dbReference type="SMART" id="SM00474">
    <property type="entry name" value="35EXOc"/>
    <property type="match status" value="1"/>
</dbReference>
<keyword evidence="2" id="KW-0238">DNA-binding</keyword>
<dbReference type="GO" id="GO:0008408">
    <property type="term" value="F:3'-5' exonuclease activity"/>
    <property type="evidence" value="ECO:0007669"/>
    <property type="project" value="InterPro"/>
</dbReference>
<dbReference type="STRING" id="121845.A0A1S4EFB2"/>
<dbReference type="PANTHER" id="PTHR12611:SF0">
    <property type="entry name" value="PURINE-RICH BINDING PROTEIN-ALPHA, ISOFORM B"/>
    <property type="match status" value="1"/>
</dbReference>
<dbReference type="GeneID" id="103512274"/>
<dbReference type="InterPro" id="IPR006628">
    <property type="entry name" value="PUR-bd_fam"/>
</dbReference>
<evidence type="ECO:0000256" key="1">
    <source>
        <dbReference type="ARBA" id="ARBA00009251"/>
    </source>
</evidence>
<proteinExistence type="inferred from homology"/>